<keyword evidence="4" id="KW-0597">Phosphoprotein</keyword>
<name>A0AA38ZP36_VITRO</name>
<dbReference type="SFLD" id="SFLDS00003">
    <property type="entry name" value="Haloacid_Dehalogenase"/>
    <property type="match status" value="1"/>
</dbReference>
<evidence type="ECO:0000256" key="4">
    <source>
        <dbReference type="ARBA" id="ARBA00022553"/>
    </source>
</evidence>
<dbReference type="InterPro" id="IPR004014">
    <property type="entry name" value="ATPase_P-typ_cation-transptr_N"/>
</dbReference>
<dbReference type="EMBL" id="JARBHA010000009">
    <property type="protein sequence ID" value="KAJ9691784.1"/>
    <property type="molecule type" value="Genomic_DNA"/>
</dbReference>
<dbReference type="GO" id="GO:0005524">
    <property type="term" value="F:ATP binding"/>
    <property type="evidence" value="ECO:0007669"/>
    <property type="project" value="UniProtKB-UniRule"/>
</dbReference>
<evidence type="ECO:0000256" key="1">
    <source>
        <dbReference type="ARBA" id="ARBA00004141"/>
    </source>
</evidence>
<dbReference type="FunFam" id="1.20.1110.10:FF:000045">
    <property type="entry name" value="ATPase 4 plasma membrane-type"/>
    <property type="match status" value="1"/>
</dbReference>
<comment type="caution">
    <text evidence="16">Lacks conserved residue(s) required for the propagation of feature annotation.</text>
</comment>
<dbReference type="Proteomes" id="UP001168098">
    <property type="component" value="Unassembled WGS sequence"/>
</dbReference>
<evidence type="ECO:0000256" key="8">
    <source>
        <dbReference type="ARBA" id="ARBA00022781"/>
    </source>
</evidence>
<dbReference type="InterPro" id="IPR006534">
    <property type="entry name" value="P-type_ATPase_IIIA"/>
</dbReference>
<dbReference type="InterPro" id="IPR018303">
    <property type="entry name" value="ATPase_P-typ_P_site"/>
</dbReference>
<keyword evidence="5 16" id="KW-0812">Transmembrane</keyword>
<dbReference type="Pfam" id="PF00702">
    <property type="entry name" value="Hydrolase"/>
    <property type="match status" value="1"/>
</dbReference>
<keyword evidence="13 16" id="KW-0406">Ion transport</keyword>
<dbReference type="InterPro" id="IPR036412">
    <property type="entry name" value="HAD-like_sf"/>
</dbReference>
<evidence type="ECO:0000256" key="14">
    <source>
        <dbReference type="ARBA" id="ARBA00023136"/>
    </source>
</evidence>
<evidence type="ECO:0000256" key="6">
    <source>
        <dbReference type="ARBA" id="ARBA00022723"/>
    </source>
</evidence>
<keyword evidence="3 16" id="KW-0813">Transport</keyword>
<dbReference type="EC" id="7.1.2.1" evidence="16"/>
<keyword evidence="6" id="KW-0479">Metal-binding</keyword>
<dbReference type="PRINTS" id="PR00119">
    <property type="entry name" value="CATATPASE"/>
</dbReference>
<keyword evidence="14 16" id="KW-0472">Membrane</keyword>
<evidence type="ECO:0000256" key="11">
    <source>
        <dbReference type="ARBA" id="ARBA00022967"/>
    </source>
</evidence>
<dbReference type="GO" id="GO:0016887">
    <property type="term" value="F:ATP hydrolysis activity"/>
    <property type="evidence" value="ECO:0007669"/>
    <property type="project" value="InterPro"/>
</dbReference>
<dbReference type="SUPFAM" id="SSF56784">
    <property type="entry name" value="HAD-like"/>
    <property type="match status" value="1"/>
</dbReference>
<dbReference type="Gene3D" id="1.20.1110.10">
    <property type="entry name" value="Calcium-transporting ATPase, transmembrane domain"/>
    <property type="match status" value="1"/>
</dbReference>
<dbReference type="PANTHER" id="PTHR42861">
    <property type="entry name" value="CALCIUM-TRANSPORTING ATPASE"/>
    <property type="match status" value="1"/>
</dbReference>
<feature type="domain" description="Cation-transporting P-type ATPase N-terminal" evidence="17">
    <location>
        <begin position="21"/>
        <end position="93"/>
    </location>
</feature>
<feature type="transmembrane region" description="Helical" evidence="16">
    <location>
        <begin position="285"/>
        <end position="307"/>
    </location>
</feature>
<keyword evidence="8 16" id="KW-0375">Hydrogen ion transport</keyword>
<dbReference type="InterPro" id="IPR001757">
    <property type="entry name" value="P_typ_ATPase"/>
</dbReference>
<dbReference type="GO" id="GO:0120029">
    <property type="term" value="P:proton export across plasma membrane"/>
    <property type="evidence" value="ECO:0007669"/>
    <property type="project" value="UniProtKB-UniRule"/>
</dbReference>
<evidence type="ECO:0000313" key="19">
    <source>
        <dbReference type="Proteomes" id="UP001168098"/>
    </source>
</evidence>
<dbReference type="Pfam" id="PF00122">
    <property type="entry name" value="E1-E2_ATPase"/>
    <property type="match status" value="1"/>
</dbReference>
<dbReference type="FunFam" id="3.40.50.1000:FF:000211">
    <property type="entry name" value="Plasma membrane ATPase"/>
    <property type="match status" value="1"/>
</dbReference>
<dbReference type="NCBIfam" id="TIGR01494">
    <property type="entry name" value="ATPase_P-type"/>
    <property type="match status" value="2"/>
</dbReference>
<evidence type="ECO:0000256" key="15">
    <source>
        <dbReference type="ARBA" id="ARBA00048122"/>
    </source>
</evidence>
<dbReference type="CDD" id="cd02076">
    <property type="entry name" value="P-type_ATPase_H"/>
    <property type="match status" value="1"/>
</dbReference>
<evidence type="ECO:0000256" key="5">
    <source>
        <dbReference type="ARBA" id="ARBA00022692"/>
    </source>
</evidence>
<dbReference type="InterPro" id="IPR044492">
    <property type="entry name" value="P_typ_ATPase_HD_dom"/>
</dbReference>
<dbReference type="InterPro" id="IPR059000">
    <property type="entry name" value="ATPase_P-type_domA"/>
</dbReference>
<evidence type="ECO:0000256" key="7">
    <source>
        <dbReference type="ARBA" id="ARBA00022741"/>
    </source>
</evidence>
<keyword evidence="11 16" id="KW-1278">Translocase</keyword>
<dbReference type="SFLD" id="SFLDF00027">
    <property type="entry name" value="p-type_atpase"/>
    <property type="match status" value="1"/>
</dbReference>
<dbReference type="InterPro" id="IPR023214">
    <property type="entry name" value="HAD_sf"/>
</dbReference>
<dbReference type="InterPro" id="IPR008250">
    <property type="entry name" value="ATPase_P-typ_transduc_dom_A_sf"/>
</dbReference>
<dbReference type="FunFam" id="2.70.150.10:FF:000004">
    <property type="entry name" value="Plasma membrane ATPase"/>
    <property type="match status" value="1"/>
</dbReference>
<comment type="catalytic activity">
    <reaction evidence="15 16">
        <text>ATP + H2O + H(+)(in) = ADP + phosphate + 2 H(+)(out)</text>
        <dbReference type="Rhea" id="RHEA:20852"/>
        <dbReference type="ChEBI" id="CHEBI:15377"/>
        <dbReference type="ChEBI" id="CHEBI:15378"/>
        <dbReference type="ChEBI" id="CHEBI:30616"/>
        <dbReference type="ChEBI" id="CHEBI:43474"/>
        <dbReference type="ChEBI" id="CHEBI:456216"/>
        <dbReference type="EC" id="7.1.2.1"/>
    </reaction>
</comment>
<comment type="subcellular location">
    <subcellularLocation>
        <location evidence="16">Cell membrane</location>
        <topology evidence="16">Multi-pass membrane protein</topology>
    </subcellularLocation>
    <subcellularLocation>
        <location evidence="1">Membrane</location>
        <topology evidence="1">Multi-pass membrane protein</topology>
    </subcellularLocation>
</comment>
<evidence type="ECO:0000313" key="18">
    <source>
        <dbReference type="EMBL" id="KAJ9691784.1"/>
    </source>
</evidence>
<dbReference type="Gene3D" id="3.40.50.1000">
    <property type="entry name" value="HAD superfamily/HAD-like"/>
    <property type="match status" value="1"/>
</dbReference>
<comment type="similarity">
    <text evidence="2 16">Belongs to the cation transport ATPase (P-type) (TC 3.A.3) family. Type IIIA subfamily.</text>
</comment>
<evidence type="ECO:0000256" key="2">
    <source>
        <dbReference type="ARBA" id="ARBA00008804"/>
    </source>
</evidence>
<dbReference type="InterPro" id="IPR023298">
    <property type="entry name" value="ATPase_P-typ_TM_dom_sf"/>
</dbReference>
<evidence type="ECO:0000256" key="3">
    <source>
        <dbReference type="ARBA" id="ARBA00022448"/>
    </source>
</evidence>
<feature type="transmembrane region" description="Helical" evidence="16">
    <location>
        <begin position="680"/>
        <end position="697"/>
    </location>
</feature>
<reference evidence="18 19" key="1">
    <citation type="journal article" date="2023" name="BMC Biotechnol.">
        <title>Vitis rotundifolia cv Carlos genome sequencing.</title>
        <authorList>
            <person name="Huff M."/>
            <person name="Hulse-Kemp A."/>
            <person name="Scheffler B."/>
            <person name="Youngblood R."/>
            <person name="Simpson S."/>
            <person name="Babiker E."/>
            <person name="Staton M."/>
        </authorList>
    </citation>
    <scope>NUCLEOTIDE SEQUENCE [LARGE SCALE GENOMIC DNA]</scope>
    <source>
        <tissue evidence="18">Leaf</tissue>
    </source>
</reference>
<keyword evidence="10 16" id="KW-0460">Magnesium</keyword>
<dbReference type="GO" id="GO:0046872">
    <property type="term" value="F:metal ion binding"/>
    <property type="evidence" value="ECO:0007669"/>
    <property type="project" value="UniProtKB-KW"/>
</dbReference>
<keyword evidence="12 16" id="KW-1133">Transmembrane helix</keyword>
<feature type="transmembrane region" description="Helical" evidence="16">
    <location>
        <begin position="790"/>
        <end position="811"/>
    </location>
</feature>
<dbReference type="SFLD" id="SFLDG00002">
    <property type="entry name" value="C1.7:_P-type_atpase_like"/>
    <property type="match status" value="1"/>
</dbReference>
<dbReference type="GO" id="GO:0008553">
    <property type="term" value="F:P-type proton-exporting transporter activity"/>
    <property type="evidence" value="ECO:0007669"/>
    <property type="project" value="UniProtKB-UniRule"/>
</dbReference>
<dbReference type="InterPro" id="IPR023299">
    <property type="entry name" value="ATPase_P-typ_cyto_dom_N"/>
</dbReference>
<dbReference type="Gene3D" id="2.70.150.10">
    <property type="entry name" value="Calcium-transporting ATPase, cytoplasmic transduction domain A"/>
    <property type="match status" value="1"/>
</dbReference>
<feature type="transmembrane region" description="Helical" evidence="16">
    <location>
        <begin position="823"/>
        <end position="840"/>
    </location>
</feature>
<dbReference type="SUPFAM" id="SSF81665">
    <property type="entry name" value="Calcium ATPase, transmembrane domain M"/>
    <property type="match status" value="1"/>
</dbReference>
<dbReference type="AlphaFoldDB" id="A0AA38ZP36"/>
<dbReference type="SUPFAM" id="SSF81653">
    <property type="entry name" value="Calcium ATPase, transduction domain A"/>
    <property type="match status" value="1"/>
</dbReference>
<dbReference type="FunFam" id="3.40.1110.10:FF:000004">
    <property type="entry name" value="Plasma membrane ATPase"/>
    <property type="match status" value="1"/>
</dbReference>
<dbReference type="SMART" id="SM00831">
    <property type="entry name" value="Cation_ATPase_N"/>
    <property type="match status" value="1"/>
</dbReference>
<feature type="transmembrane region" description="Helical" evidence="16">
    <location>
        <begin position="652"/>
        <end position="674"/>
    </location>
</feature>
<dbReference type="PRINTS" id="PR00120">
    <property type="entry name" value="HATPASE"/>
</dbReference>
<organism evidence="18 19">
    <name type="scientific">Vitis rotundifolia</name>
    <name type="common">Muscadine grape</name>
    <dbReference type="NCBI Taxonomy" id="103349"/>
    <lineage>
        <taxon>Eukaryota</taxon>
        <taxon>Viridiplantae</taxon>
        <taxon>Streptophyta</taxon>
        <taxon>Embryophyta</taxon>
        <taxon>Tracheophyta</taxon>
        <taxon>Spermatophyta</taxon>
        <taxon>Magnoliopsida</taxon>
        <taxon>eudicotyledons</taxon>
        <taxon>Gunneridae</taxon>
        <taxon>Pentapetalae</taxon>
        <taxon>rosids</taxon>
        <taxon>Vitales</taxon>
        <taxon>Vitaceae</taxon>
        <taxon>Viteae</taxon>
        <taxon>Vitis</taxon>
    </lineage>
</organism>
<dbReference type="NCBIfam" id="TIGR01647">
    <property type="entry name" value="ATPase-IIIA_H"/>
    <property type="match status" value="1"/>
</dbReference>
<keyword evidence="9 16" id="KW-0067">ATP-binding</keyword>
<evidence type="ECO:0000256" key="13">
    <source>
        <dbReference type="ARBA" id="ARBA00023065"/>
    </source>
</evidence>
<sequence length="949" mass="104315">MAEDLDKPLLDPENFNREGIDLERIPLEEVFEQLRTSRGGLSSEDAEARLIIFGPNKLEEKPENKLLKFLSFMWNPLSWVMEAAAVMAIVLANGGGEGPDWQDFVGILCLLIINSTISFIEENNAGDAAAALMARLAPKTKVLRDGHWQEQDAAILVPGDIISIKLGDIIPADARLLEGDPLKIDQSALTGESLPVTKRTGDEVFSGSTCKHGEIEAVVIATGVHSFFGKAAHLVDSTEVIGHFQKVLTSIGNFCICSIAVGMILEIIVMFPIQHRSYRKGINNLLVLLIGGIPIAMPTVLSVTLAIGSHRLSQQGAITKRMTAIEEMAGMDVLCSDKTGTLTLNRLTVDRNLVEVFAKDMDKDTVVLLAARASRLENQDAIDAAIINMLADPKEARANITEVHFLPFNPVDKRTAITYIDSNGNWIRASKGAPEQILNLCQEKEEIAGKVHAIIDKFAERGLRSLGVAYQEVPEQTKESPGGPWTFCGLLPLFDPPRHDSAETIRRALNLGVCVKMITGDQLAIAKETGRRLGMGTNMYPSSSLLGREKDENEVLPVDELIEKADGFAGVFPEHKYEIVRILQEKKHVCGMTGDGVNDAPALKKADIGIAVADATDAARSAADIVLTEPGLSVIISAVLTSRAIFQRMKNYTIYAVSITIRIVLGFVLLALIWEYDFPPFMVLIIAILNDGTIMTISKDRVKPSPKPDSWKLNEIFATGVVIGTYLALVTVLFYWAIDGTTFFQTHFHVSTLESTEEISSAIYLQVSIISQALIFVTRSQSWSFMERPGSLLMCAFVVAQLVATLIAVYADISFASISGIGWGWAGVIWIYSVIFYIPLDIIKFTVRYALSGDAWNLLFDRKTAFTSKKDYGKEDREAKWVLSQRTLQGLMSSELEINGRRSSLIAEQARRRAEIARLGEIHTLRGHVESVVRLKNLDINVIQAAHTV</sequence>
<dbReference type="PROSITE" id="PS00154">
    <property type="entry name" value="ATPASE_E1_E2"/>
    <property type="match status" value="1"/>
</dbReference>
<dbReference type="Gene3D" id="3.40.1110.10">
    <property type="entry name" value="Calcium-transporting ATPase, cytoplasmic domain N"/>
    <property type="match status" value="1"/>
</dbReference>
<evidence type="ECO:0000256" key="12">
    <source>
        <dbReference type="ARBA" id="ARBA00022989"/>
    </source>
</evidence>
<protein>
    <recommendedName>
        <fullName evidence="16">Plasma membrane ATPase</fullName>
        <ecNumber evidence="16">7.1.2.1</ecNumber>
    </recommendedName>
</protein>
<gene>
    <name evidence="18" type="ORF">PVL29_011082</name>
</gene>
<accession>A0AA38ZP36</accession>
<feature type="transmembrane region" description="Helical" evidence="16">
    <location>
        <begin position="251"/>
        <end position="273"/>
    </location>
</feature>
<keyword evidence="7 16" id="KW-0547">Nucleotide-binding</keyword>
<comment type="caution">
    <text evidence="18">The sequence shown here is derived from an EMBL/GenBank/DDBJ whole genome shotgun (WGS) entry which is preliminary data.</text>
</comment>
<keyword evidence="19" id="KW-1185">Reference proteome</keyword>
<evidence type="ECO:0000256" key="9">
    <source>
        <dbReference type="ARBA" id="ARBA00022840"/>
    </source>
</evidence>
<dbReference type="Gene3D" id="6.10.140.890">
    <property type="match status" value="1"/>
</dbReference>
<evidence type="ECO:0000256" key="16">
    <source>
        <dbReference type="RuleBase" id="RU362083"/>
    </source>
</evidence>
<proteinExistence type="inferred from homology"/>
<evidence type="ECO:0000256" key="10">
    <source>
        <dbReference type="ARBA" id="ARBA00022842"/>
    </source>
</evidence>
<evidence type="ECO:0000259" key="17">
    <source>
        <dbReference type="SMART" id="SM00831"/>
    </source>
</evidence>
<feature type="transmembrane region" description="Helical" evidence="16">
    <location>
        <begin position="717"/>
        <end position="738"/>
    </location>
</feature>
<dbReference type="GO" id="GO:0005886">
    <property type="term" value="C:plasma membrane"/>
    <property type="evidence" value="ECO:0007669"/>
    <property type="project" value="UniProtKB-SubCell"/>
</dbReference>
<dbReference type="Pfam" id="PF00690">
    <property type="entry name" value="Cation_ATPase_N"/>
    <property type="match status" value="1"/>
</dbReference>